<dbReference type="Proteomes" id="UP001054252">
    <property type="component" value="Unassembled WGS sequence"/>
</dbReference>
<evidence type="ECO:0000313" key="2">
    <source>
        <dbReference type="Proteomes" id="UP001054252"/>
    </source>
</evidence>
<name>A0AAV5JPQ6_9ROSI</name>
<comment type="caution">
    <text evidence="1">The sequence shown here is derived from an EMBL/GenBank/DDBJ whole genome shotgun (WGS) entry which is preliminary data.</text>
</comment>
<dbReference type="EMBL" id="BPVZ01000043">
    <property type="protein sequence ID" value="GKV15597.1"/>
    <property type="molecule type" value="Genomic_DNA"/>
</dbReference>
<protein>
    <submittedName>
        <fullName evidence="1">Uncharacterized protein</fullName>
    </submittedName>
</protein>
<dbReference type="AlphaFoldDB" id="A0AAV5JPQ6"/>
<organism evidence="1 2">
    <name type="scientific">Rubroshorea leprosula</name>
    <dbReference type="NCBI Taxonomy" id="152421"/>
    <lineage>
        <taxon>Eukaryota</taxon>
        <taxon>Viridiplantae</taxon>
        <taxon>Streptophyta</taxon>
        <taxon>Embryophyta</taxon>
        <taxon>Tracheophyta</taxon>
        <taxon>Spermatophyta</taxon>
        <taxon>Magnoliopsida</taxon>
        <taxon>eudicotyledons</taxon>
        <taxon>Gunneridae</taxon>
        <taxon>Pentapetalae</taxon>
        <taxon>rosids</taxon>
        <taxon>malvids</taxon>
        <taxon>Malvales</taxon>
        <taxon>Dipterocarpaceae</taxon>
        <taxon>Rubroshorea</taxon>
    </lineage>
</organism>
<gene>
    <name evidence="1" type="ORF">SLEP1_g26374</name>
</gene>
<evidence type="ECO:0000313" key="1">
    <source>
        <dbReference type="EMBL" id="GKV15597.1"/>
    </source>
</evidence>
<proteinExistence type="predicted"/>
<sequence length="101" mass="11135">MVGITALDNELLPCFLLGLGLIRRIQGVSFYPLTNILLLLASLSPLFVRDGLTKVVPSSTILTFHFDDKINNFGLVWFSNNVSSSNLQAMVNKDFQATFGN</sequence>
<accession>A0AAV5JPQ6</accession>
<reference evidence="1 2" key="1">
    <citation type="journal article" date="2021" name="Commun. Biol.">
        <title>The genome of Shorea leprosula (Dipterocarpaceae) highlights the ecological relevance of drought in aseasonal tropical rainforests.</title>
        <authorList>
            <person name="Ng K.K.S."/>
            <person name="Kobayashi M.J."/>
            <person name="Fawcett J.A."/>
            <person name="Hatakeyama M."/>
            <person name="Paape T."/>
            <person name="Ng C.H."/>
            <person name="Ang C.C."/>
            <person name="Tnah L.H."/>
            <person name="Lee C.T."/>
            <person name="Nishiyama T."/>
            <person name="Sese J."/>
            <person name="O'Brien M.J."/>
            <person name="Copetti D."/>
            <person name="Mohd Noor M.I."/>
            <person name="Ong R.C."/>
            <person name="Putra M."/>
            <person name="Sireger I.Z."/>
            <person name="Indrioko S."/>
            <person name="Kosugi Y."/>
            <person name="Izuno A."/>
            <person name="Isagi Y."/>
            <person name="Lee S.L."/>
            <person name="Shimizu K.K."/>
        </authorList>
    </citation>
    <scope>NUCLEOTIDE SEQUENCE [LARGE SCALE GENOMIC DNA]</scope>
    <source>
        <strain evidence="1">214</strain>
    </source>
</reference>
<keyword evidence="2" id="KW-1185">Reference proteome</keyword>